<dbReference type="Pfam" id="PF08282">
    <property type="entry name" value="Hydrolase_3"/>
    <property type="match status" value="1"/>
</dbReference>
<dbReference type="EMBL" id="CP063989">
    <property type="protein sequence ID" value="QPL06595.1"/>
    <property type="molecule type" value="Genomic_DNA"/>
</dbReference>
<dbReference type="AlphaFoldDB" id="A0A7T0PYF2"/>
<protein>
    <submittedName>
        <fullName evidence="1">HAD hydrolase family protein</fullName>
    </submittedName>
</protein>
<dbReference type="GO" id="GO:0000287">
    <property type="term" value="F:magnesium ion binding"/>
    <property type="evidence" value="ECO:0007669"/>
    <property type="project" value="TreeGrafter"/>
</dbReference>
<dbReference type="Gene3D" id="3.40.50.1000">
    <property type="entry name" value="HAD superfamily/HAD-like"/>
    <property type="match status" value="1"/>
</dbReference>
<evidence type="ECO:0000313" key="2">
    <source>
        <dbReference type="Proteomes" id="UP000594637"/>
    </source>
</evidence>
<dbReference type="InterPro" id="IPR036412">
    <property type="entry name" value="HAD-like_sf"/>
</dbReference>
<dbReference type="PANTHER" id="PTHR10000">
    <property type="entry name" value="PHOSPHOSERINE PHOSPHATASE"/>
    <property type="match status" value="1"/>
</dbReference>
<dbReference type="KEGG" id="arep:ID810_06385"/>
<dbReference type="Gene3D" id="3.30.1240.10">
    <property type="match status" value="1"/>
</dbReference>
<evidence type="ECO:0000313" key="1">
    <source>
        <dbReference type="EMBL" id="QPL06595.1"/>
    </source>
</evidence>
<keyword evidence="1" id="KW-0378">Hydrolase</keyword>
<reference evidence="1 2" key="1">
    <citation type="submission" date="2020-11" db="EMBL/GenBank/DDBJ databases">
        <title>Actinomyces sp. ZJ750.</title>
        <authorList>
            <person name="Zhou J."/>
        </authorList>
    </citation>
    <scope>NUCLEOTIDE SEQUENCE [LARGE SCALE GENOMIC DNA]</scope>
    <source>
        <strain evidence="1 2">ZJ750</strain>
    </source>
</reference>
<proteinExistence type="predicted"/>
<sequence length="263" mass="28025">MDGTLLDKDSRPPAGITALMDRMRAHGVAFCPASGRQLANLRAVLGPGIDDGPVIPENGLFSLVGGVELHSDLLSREQVLRVIAAVRDLLARGGDVGAVVATRHMAYIERGDERFAAQVANYYEQRALVPDLTALDLDDVLKVAVYDFGVAEQESGPRLRAAVPDVRTVASGLQWTDVMNPAGSKGRALSIIQKHLGVGPEQTAVFGDYLNDLELYAHSTLGFAMANAHPGILQAAQYVAPANTEDGVVRTVNLLLNRLPAGR</sequence>
<dbReference type="PANTHER" id="PTHR10000:SF53">
    <property type="entry name" value="5-AMINO-6-(5-PHOSPHO-D-RIBITYLAMINO)URACIL PHOSPHATASE YBJI-RELATED"/>
    <property type="match status" value="1"/>
</dbReference>
<dbReference type="InterPro" id="IPR023214">
    <property type="entry name" value="HAD_sf"/>
</dbReference>
<accession>A0A7T0PYF2</accession>
<dbReference type="Proteomes" id="UP000594637">
    <property type="component" value="Chromosome"/>
</dbReference>
<gene>
    <name evidence="1" type="ORF">ID810_06385</name>
</gene>
<name>A0A7T0PYF2_9ACTO</name>
<keyword evidence="2" id="KW-1185">Reference proteome</keyword>
<dbReference type="SUPFAM" id="SSF56784">
    <property type="entry name" value="HAD-like"/>
    <property type="match status" value="1"/>
</dbReference>
<dbReference type="GO" id="GO:0016791">
    <property type="term" value="F:phosphatase activity"/>
    <property type="evidence" value="ECO:0007669"/>
    <property type="project" value="UniProtKB-ARBA"/>
</dbReference>
<dbReference type="GO" id="GO:0005829">
    <property type="term" value="C:cytosol"/>
    <property type="evidence" value="ECO:0007669"/>
    <property type="project" value="TreeGrafter"/>
</dbReference>
<organism evidence="1 2">
    <name type="scientific">Actinomyces respiraculi</name>
    <dbReference type="NCBI Taxonomy" id="2744574"/>
    <lineage>
        <taxon>Bacteria</taxon>
        <taxon>Bacillati</taxon>
        <taxon>Actinomycetota</taxon>
        <taxon>Actinomycetes</taxon>
        <taxon>Actinomycetales</taxon>
        <taxon>Actinomycetaceae</taxon>
        <taxon>Actinomyces</taxon>
    </lineage>
</organism>